<dbReference type="Gene3D" id="3.90.70.80">
    <property type="match status" value="1"/>
</dbReference>
<gene>
    <name evidence="2" type="ORF">FVE85_9489</name>
</gene>
<feature type="domain" description="OTU" evidence="1">
    <location>
        <begin position="103"/>
        <end position="255"/>
    </location>
</feature>
<keyword evidence="3" id="KW-1185">Reference proteome</keyword>
<dbReference type="InterPro" id="IPR003323">
    <property type="entry name" value="OTU_dom"/>
</dbReference>
<dbReference type="OrthoDB" id="5000at2759"/>
<organism evidence="2 3">
    <name type="scientific">Porphyridium purpureum</name>
    <name type="common">Red alga</name>
    <name type="synonym">Porphyridium cruentum</name>
    <dbReference type="NCBI Taxonomy" id="35688"/>
    <lineage>
        <taxon>Eukaryota</taxon>
        <taxon>Rhodophyta</taxon>
        <taxon>Bangiophyceae</taxon>
        <taxon>Porphyridiales</taxon>
        <taxon>Porphyridiaceae</taxon>
        <taxon>Porphyridium</taxon>
    </lineage>
</organism>
<dbReference type="Pfam" id="PF02338">
    <property type="entry name" value="OTU"/>
    <property type="match status" value="1"/>
</dbReference>
<dbReference type="EMBL" id="VRMN01000015">
    <property type="protein sequence ID" value="KAA8491194.1"/>
    <property type="molecule type" value="Genomic_DNA"/>
</dbReference>
<dbReference type="PROSITE" id="PS50802">
    <property type="entry name" value="OTU"/>
    <property type="match status" value="1"/>
</dbReference>
<evidence type="ECO:0000313" key="3">
    <source>
        <dbReference type="Proteomes" id="UP000324585"/>
    </source>
</evidence>
<evidence type="ECO:0000313" key="2">
    <source>
        <dbReference type="EMBL" id="KAA8491194.1"/>
    </source>
</evidence>
<comment type="caution">
    <text evidence="2">The sequence shown here is derived from an EMBL/GenBank/DDBJ whole genome shotgun (WGS) entry which is preliminary data.</text>
</comment>
<protein>
    <recommendedName>
        <fullName evidence="1">OTU domain-containing protein</fullName>
    </recommendedName>
</protein>
<accession>A0A5J4YKA4</accession>
<name>A0A5J4YKA4_PORPP</name>
<dbReference type="InterPro" id="IPR038765">
    <property type="entry name" value="Papain-like_cys_pep_sf"/>
</dbReference>
<reference evidence="3" key="1">
    <citation type="journal article" date="2019" name="Nat. Commun.">
        <title>Expansion of phycobilisome linker gene families in mesophilic red algae.</title>
        <authorList>
            <person name="Lee J."/>
            <person name="Kim D."/>
            <person name="Bhattacharya D."/>
            <person name="Yoon H.S."/>
        </authorList>
    </citation>
    <scope>NUCLEOTIDE SEQUENCE [LARGE SCALE GENOMIC DNA]</scope>
    <source>
        <strain evidence="3">CCMP 1328</strain>
    </source>
</reference>
<dbReference type="AlphaFoldDB" id="A0A5J4YKA4"/>
<dbReference type="SUPFAM" id="SSF54001">
    <property type="entry name" value="Cysteine proteinases"/>
    <property type="match status" value="1"/>
</dbReference>
<sequence>MRCEVERAGSELECRYHSSLVGKETPHTKMAIGAALVRTFSGPRRTEPKTRLKPAGSMNKQIQKRDALVVEYNKRLEENDFVESPAVRVETQVQDAFGETTTVLFHPIPADGNCGFEAIAMGMNIANTGKSGKGMSSRTVRAKLREELTQFRHFYELEAQRNAGFAVVVAMHSIDEVCESVGRRGKNGFWLGSLWGNMELLAIARALQCTIEVYQFDTSASKFRCYDAFEYGKPVIRLLYSGFSMGGHFDLFSVIRTCRTSKYLMCALQKTNTQTSPRSSRLPSHSVLHSLDVRRERRPLFPLGHKQIRRSGDFVCPACPRTLVDSQSIALIARMAGGDGRMMWPFVRSRQYEALGILGSAVCDA</sequence>
<dbReference type="CDD" id="cd22744">
    <property type="entry name" value="OTU"/>
    <property type="match status" value="1"/>
</dbReference>
<dbReference type="Proteomes" id="UP000324585">
    <property type="component" value="Unassembled WGS sequence"/>
</dbReference>
<proteinExistence type="predicted"/>
<evidence type="ECO:0000259" key="1">
    <source>
        <dbReference type="PROSITE" id="PS50802"/>
    </source>
</evidence>